<reference evidence="1 4" key="2">
    <citation type="submission" date="2023-11" db="EMBL/GenBank/DDBJ databases">
        <title>MicrobeMod: A computational toolkit for identifying prokaryotic methylation and restriction-modification with nanopore sequencing.</title>
        <authorList>
            <person name="Crits-Christoph A."/>
            <person name="Kang S.C."/>
            <person name="Lee H."/>
            <person name="Ostrov N."/>
        </authorList>
    </citation>
    <scope>NUCLEOTIDE SEQUENCE [LARGE SCALE GENOMIC DNA]</scope>
    <source>
        <strain evidence="1 4">ATCC 29145</strain>
    </source>
</reference>
<sequence>MKFTDQINLGSYVKNVGIKGSPSAAVYRDKLYVIYNGAGGDGLYFITYDGKDWVDPIQLGGVVGGVGIAENSNPSAVVAHDLLYVFYNGAGSDGTYYITYDGNEVKGPIAVKALIGAMSFLKGTSPAATVYERPYLFWVGSSDNGVYYSFLDHNTWTGQTRVNTSVPNMGIASGTNPFAIEYMADFYLFYNGAGGDGTFYTVLTNRGWQPPVGIKGQIKDMGFRKNTSPTACLSGGTYQLLVFYAGAGQDGIYVTSYDGTGDKIWTKQVHVACPNGVPGILDGTSPCAITYKQTPHLFWNGSGDDGIYMTTVEA</sequence>
<dbReference type="GeneID" id="56453733"/>
<protein>
    <submittedName>
        <fullName evidence="2">Uncharacterized protein</fullName>
    </submittedName>
</protein>
<reference evidence="2 3" key="1">
    <citation type="submission" date="2018-09" db="EMBL/GenBank/DDBJ databases">
        <title>Whole genome based analysis of evolution and adaptive divergence in Indian and Brazilian strains of Azospirillum brasilense.</title>
        <authorList>
            <person name="Singh C."/>
            <person name="Tripathi A.K."/>
        </authorList>
    </citation>
    <scope>NUCLEOTIDE SEQUENCE [LARGE SCALE GENOMIC DNA]</scope>
    <source>
        <strain evidence="2 3">MTCC4038</strain>
        <plasmid evidence="2 3">p4</plasmid>
    </source>
</reference>
<dbReference type="RefSeq" id="WP_035682690.1">
    <property type="nucleotide sequence ID" value="NZ_CP012917.1"/>
</dbReference>
<dbReference type="Proteomes" id="UP000298774">
    <property type="component" value="Plasmid p4"/>
</dbReference>
<dbReference type="Proteomes" id="UP001277471">
    <property type="component" value="Unassembled WGS sequence"/>
</dbReference>
<dbReference type="SUPFAM" id="SSF89372">
    <property type="entry name" value="Fucose-specific lectin"/>
    <property type="match status" value="1"/>
</dbReference>
<keyword evidence="4" id="KW-1185">Reference proteome</keyword>
<dbReference type="AlphaFoldDB" id="A0A0N7I965"/>
<geneLocation type="plasmid" evidence="2 3">
    <name>p4</name>
</geneLocation>
<organism evidence="2 3">
    <name type="scientific">Azospirillum brasilense</name>
    <dbReference type="NCBI Taxonomy" id="192"/>
    <lineage>
        <taxon>Bacteria</taxon>
        <taxon>Pseudomonadati</taxon>
        <taxon>Pseudomonadota</taxon>
        <taxon>Alphaproteobacteria</taxon>
        <taxon>Rhodospirillales</taxon>
        <taxon>Azospirillaceae</taxon>
        <taxon>Azospirillum</taxon>
    </lineage>
</organism>
<name>A0A0N7I965_AZOBR</name>
<accession>A0A0N7I965</accession>
<dbReference type="KEGG" id="abf:AMK58_27565"/>
<evidence type="ECO:0000313" key="2">
    <source>
        <dbReference type="EMBL" id="QCO13188.1"/>
    </source>
</evidence>
<evidence type="ECO:0000313" key="1">
    <source>
        <dbReference type="EMBL" id="MDX5950348.1"/>
    </source>
</evidence>
<gene>
    <name evidence="2" type="ORF">D3868_29620</name>
    <name evidence="1" type="ORF">SIM66_03930</name>
</gene>
<evidence type="ECO:0000313" key="3">
    <source>
        <dbReference type="Proteomes" id="UP000298774"/>
    </source>
</evidence>
<dbReference type="EMBL" id="JAWXYC010000002">
    <property type="protein sequence ID" value="MDX5950348.1"/>
    <property type="molecule type" value="Genomic_DNA"/>
</dbReference>
<evidence type="ECO:0000313" key="4">
    <source>
        <dbReference type="Proteomes" id="UP001277471"/>
    </source>
</evidence>
<dbReference type="EMBL" id="CP032343">
    <property type="protein sequence ID" value="QCO13188.1"/>
    <property type="molecule type" value="Genomic_DNA"/>
</dbReference>
<keyword evidence="2" id="KW-0614">Plasmid</keyword>
<proteinExistence type="predicted"/>
<dbReference type="Gene3D" id="2.120.10.70">
    <property type="entry name" value="Fucose-specific lectin"/>
    <property type="match status" value="1"/>
</dbReference>